<comment type="caution">
    <text evidence="1">The sequence shown here is derived from an EMBL/GenBank/DDBJ whole genome shotgun (WGS) entry which is preliminary data.</text>
</comment>
<evidence type="ECO:0000313" key="2">
    <source>
        <dbReference type="Proteomes" id="UP000077202"/>
    </source>
</evidence>
<evidence type="ECO:0000313" key="1">
    <source>
        <dbReference type="EMBL" id="OAE22122.1"/>
    </source>
</evidence>
<proteinExistence type="predicted"/>
<name>A0A176VP90_MARPO</name>
<gene>
    <name evidence="1" type="ORF">AXG93_1175s1320</name>
</gene>
<dbReference type="Proteomes" id="UP000077202">
    <property type="component" value="Unassembled WGS sequence"/>
</dbReference>
<accession>A0A176VP90</accession>
<reference evidence="1" key="1">
    <citation type="submission" date="2016-03" db="EMBL/GenBank/DDBJ databases">
        <title>Mechanisms controlling the formation of the plant cell surface in tip-growing cells are functionally conserved among land plants.</title>
        <authorList>
            <person name="Honkanen S."/>
            <person name="Jones V.A."/>
            <person name="Morieri G."/>
            <person name="Champion C."/>
            <person name="Hetherington A.J."/>
            <person name="Kelly S."/>
            <person name="Saint-Marcoux D."/>
            <person name="Proust H."/>
            <person name="Prescott H."/>
            <person name="Dolan L."/>
        </authorList>
    </citation>
    <scope>NUCLEOTIDE SEQUENCE [LARGE SCALE GENOMIC DNA]</scope>
    <source>
        <tissue evidence="1">Whole gametophyte</tissue>
    </source>
</reference>
<keyword evidence="2" id="KW-1185">Reference proteome</keyword>
<dbReference type="AlphaFoldDB" id="A0A176VP90"/>
<organism evidence="1 2">
    <name type="scientific">Marchantia polymorpha subsp. ruderalis</name>
    <dbReference type="NCBI Taxonomy" id="1480154"/>
    <lineage>
        <taxon>Eukaryota</taxon>
        <taxon>Viridiplantae</taxon>
        <taxon>Streptophyta</taxon>
        <taxon>Embryophyta</taxon>
        <taxon>Marchantiophyta</taxon>
        <taxon>Marchantiopsida</taxon>
        <taxon>Marchantiidae</taxon>
        <taxon>Marchantiales</taxon>
        <taxon>Marchantiaceae</taxon>
        <taxon>Marchantia</taxon>
    </lineage>
</organism>
<dbReference type="EMBL" id="LVLJ01003272">
    <property type="protein sequence ID" value="OAE22122.1"/>
    <property type="molecule type" value="Genomic_DNA"/>
</dbReference>
<dbReference type="SUPFAM" id="SSF56672">
    <property type="entry name" value="DNA/RNA polymerases"/>
    <property type="match status" value="1"/>
</dbReference>
<protein>
    <submittedName>
        <fullName evidence="1">Uncharacterized protein</fullName>
    </submittedName>
</protein>
<sequence>MAGGDRRDICHPWSSWDMTRGLARVVAHGVGDVFHAEVATKEGTETTSLDEMERDLIRSRILDLLEAGLVELSHDEYTSATVMPVKKNCKFFEEKVEYLGHVIYPDGLGVQQAKVEAIARIPRPTDIRSDNGDEQETAFVELMARLVSAPNIQWRMVQAVHASMDPLIDNL</sequence>
<dbReference type="InterPro" id="IPR043502">
    <property type="entry name" value="DNA/RNA_pol_sf"/>
</dbReference>